<name>A0ACC5WGB4_PANGG</name>
<evidence type="ECO:0000313" key="2">
    <source>
        <dbReference type="Proteomes" id="UP000829447"/>
    </source>
</evidence>
<comment type="caution">
    <text evidence="1">The sequence shown here is derived from an EMBL/GenBank/DDBJ whole genome shotgun (WGS) entry which is preliminary data.</text>
</comment>
<gene>
    <name evidence="1" type="ORF">PGIGA_G00211820</name>
</gene>
<organism evidence="1 2">
    <name type="scientific">Pangasianodon gigas</name>
    <name type="common">Mekong giant catfish</name>
    <name type="synonym">Pangasius gigas</name>
    <dbReference type="NCBI Taxonomy" id="30993"/>
    <lineage>
        <taxon>Eukaryota</taxon>
        <taxon>Metazoa</taxon>
        <taxon>Chordata</taxon>
        <taxon>Craniata</taxon>
        <taxon>Vertebrata</taxon>
        <taxon>Euteleostomi</taxon>
        <taxon>Actinopterygii</taxon>
        <taxon>Neopterygii</taxon>
        <taxon>Teleostei</taxon>
        <taxon>Ostariophysi</taxon>
        <taxon>Siluriformes</taxon>
        <taxon>Pangasiidae</taxon>
        <taxon>Pangasianodon</taxon>
    </lineage>
</organism>
<proteinExistence type="predicted"/>
<evidence type="ECO:0000313" key="1">
    <source>
        <dbReference type="EMBL" id="MCI4378088.1"/>
    </source>
</evidence>
<keyword evidence="2" id="KW-1185">Reference proteome</keyword>
<dbReference type="EMBL" id="CM040458">
    <property type="protein sequence ID" value="MCI4378088.1"/>
    <property type="molecule type" value="Genomic_DNA"/>
</dbReference>
<accession>A0ACC5WGB4</accession>
<reference evidence="1 2" key="1">
    <citation type="journal article" date="2022" name="bioRxiv">
        <title>An ancient truncated duplication of the anti-Mullerian hormone receptor type 2 gene is a potential conserved master sex determinant in the Pangasiidae catfish family.</title>
        <authorList>
            <person name="Wen M."/>
            <person name="Pan Q."/>
            <person name="Jouanno E."/>
            <person name="Montfort J."/>
            <person name="Zahm M."/>
            <person name="Cabau C."/>
            <person name="Klopp C."/>
            <person name="Iampietro C."/>
            <person name="Roques C."/>
            <person name="Bouchez O."/>
            <person name="Castinel A."/>
            <person name="Donnadieu C."/>
            <person name="Parrinello H."/>
            <person name="Poncet C."/>
            <person name="Belmonte E."/>
            <person name="Gautier V."/>
            <person name="Avarre J.-C."/>
            <person name="Dugue R."/>
            <person name="Gustiano R."/>
            <person name="Ha T.T.T."/>
            <person name="Campet M."/>
            <person name="Sriphairoj K."/>
            <person name="Ribolli J."/>
            <person name="de Almeida F.L."/>
            <person name="Desvignes T."/>
            <person name="Postlethwait J.H."/>
            <person name="Bucao C.F."/>
            <person name="Robinson-Rechavi M."/>
            <person name="Bobe J."/>
            <person name="Herpin A."/>
            <person name="Guiguen Y."/>
        </authorList>
    </citation>
    <scope>NUCLEOTIDE SEQUENCE [LARGE SCALE GENOMIC DNA]</scope>
    <source>
        <strain evidence="1">YG-Dec2019</strain>
    </source>
</reference>
<protein>
    <submittedName>
        <fullName evidence="1">Uncharacterized protein</fullName>
    </submittedName>
</protein>
<dbReference type="Proteomes" id="UP000829447">
    <property type="component" value="Linkage Group LG5"/>
</dbReference>
<sequence length="143" mass="16438">MDVSIKKEAHSYTLCITYSLTVQRKCPGYVLYLNLHMKQEQCKDKKGVRFVKAHSYTLYTITHLCATLESSSFSTEDIGAHRMPGISMVFLVSYHALLCNAHSSCDQQWQHSWHLRSGQFLELVHGHHWSVLVLLSARHHKAL</sequence>